<reference evidence="1 2" key="1">
    <citation type="journal article" date="2019" name="Sci. Rep.">
        <title>Orb-weaving spider Araneus ventricosus genome elucidates the spidroin gene catalogue.</title>
        <authorList>
            <person name="Kono N."/>
            <person name="Nakamura H."/>
            <person name="Ohtoshi R."/>
            <person name="Moran D.A.P."/>
            <person name="Shinohara A."/>
            <person name="Yoshida Y."/>
            <person name="Fujiwara M."/>
            <person name="Mori M."/>
            <person name="Tomita M."/>
            <person name="Arakawa K."/>
        </authorList>
    </citation>
    <scope>NUCLEOTIDE SEQUENCE [LARGE SCALE GENOMIC DNA]</scope>
</reference>
<dbReference type="AlphaFoldDB" id="A0A4Y2DDP1"/>
<evidence type="ECO:0000313" key="2">
    <source>
        <dbReference type="Proteomes" id="UP000499080"/>
    </source>
</evidence>
<dbReference type="EMBL" id="BGPR01000350">
    <property type="protein sequence ID" value="GBM14860.1"/>
    <property type="molecule type" value="Genomic_DNA"/>
</dbReference>
<proteinExistence type="predicted"/>
<dbReference type="Proteomes" id="UP000499080">
    <property type="component" value="Unassembled WGS sequence"/>
</dbReference>
<sequence length="97" mass="11067">MVSVVYGACFICPSLLDRIPVKLGGFDAKNRLPSMPYDYSAYYRSVKYLVTKRGFRRGKIMAKLQHCESATSSPWWLNLVNIINSESQNKQCRKAVT</sequence>
<accession>A0A4Y2DDP1</accession>
<name>A0A4Y2DDP1_ARAVE</name>
<comment type="caution">
    <text evidence="1">The sequence shown here is derived from an EMBL/GenBank/DDBJ whole genome shotgun (WGS) entry which is preliminary data.</text>
</comment>
<gene>
    <name evidence="1" type="ORF">AVEN_28588_1</name>
</gene>
<protein>
    <submittedName>
        <fullName evidence="1">Uncharacterized protein</fullName>
    </submittedName>
</protein>
<keyword evidence="2" id="KW-1185">Reference proteome</keyword>
<evidence type="ECO:0000313" key="1">
    <source>
        <dbReference type="EMBL" id="GBM14860.1"/>
    </source>
</evidence>
<organism evidence="1 2">
    <name type="scientific">Araneus ventricosus</name>
    <name type="common">Orbweaver spider</name>
    <name type="synonym">Epeira ventricosa</name>
    <dbReference type="NCBI Taxonomy" id="182803"/>
    <lineage>
        <taxon>Eukaryota</taxon>
        <taxon>Metazoa</taxon>
        <taxon>Ecdysozoa</taxon>
        <taxon>Arthropoda</taxon>
        <taxon>Chelicerata</taxon>
        <taxon>Arachnida</taxon>
        <taxon>Araneae</taxon>
        <taxon>Araneomorphae</taxon>
        <taxon>Entelegynae</taxon>
        <taxon>Araneoidea</taxon>
        <taxon>Araneidae</taxon>
        <taxon>Araneus</taxon>
    </lineage>
</organism>